<dbReference type="Gene3D" id="1.10.510.10">
    <property type="entry name" value="Transferase(Phosphotransferase) domain 1"/>
    <property type="match status" value="1"/>
</dbReference>
<comment type="caution">
    <text evidence="13">The sequence shown here is derived from an EMBL/GenBank/DDBJ whole genome shotgun (WGS) entry which is preliminary data.</text>
</comment>
<feature type="compositionally biased region" description="Polar residues" evidence="11">
    <location>
        <begin position="1157"/>
        <end position="1170"/>
    </location>
</feature>
<evidence type="ECO:0000259" key="12">
    <source>
        <dbReference type="PROSITE" id="PS50011"/>
    </source>
</evidence>
<comment type="subunit">
    <text evidence="7">May form a complex composed of at least the catalytic subunit CRK2 and a cyclin.</text>
</comment>
<keyword evidence="14" id="KW-1185">Reference proteome</keyword>
<comment type="similarity">
    <text evidence="1">Belongs to the protein kinase superfamily. CMGC Ser/Thr protein kinase family. CDC2/CDKX subfamily.</text>
</comment>
<dbReference type="VEuPathDB" id="ToxoDB:LOC113147551"/>
<keyword evidence="3" id="KW-0808">Transferase</keyword>
<feature type="compositionally biased region" description="Low complexity" evidence="11">
    <location>
        <begin position="958"/>
        <end position="970"/>
    </location>
</feature>
<keyword evidence="6" id="KW-0067">ATP-binding</keyword>
<dbReference type="VEuPathDB" id="ToxoDB:LOC34617486"/>
<evidence type="ECO:0000256" key="10">
    <source>
        <dbReference type="ARBA" id="ARBA00042858"/>
    </source>
</evidence>
<dbReference type="SUPFAM" id="SSF56112">
    <property type="entry name" value="Protein kinase-like (PK-like)"/>
    <property type="match status" value="1"/>
</dbReference>
<proteinExistence type="inferred from homology"/>
<feature type="compositionally biased region" description="Low complexity" evidence="11">
    <location>
        <begin position="445"/>
        <end position="461"/>
    </location>
</feature>
<dbReference type="Gene3D" id="3.30.200.20">
    <property type="entry name" value="Phosphorylase Kinase, domain 1"/>
    <property type="match status" value="1"/>
</dbReference>
<evidence type="ECO:0000256" key="3">
    <source>
        <dbReference type="ARBA" id="ARBA00022679"/>
    </source>
</evidence>
<evidence type="ECO:0000256" key="9">
    <source>
        <dbReference type="ARBA" id="ARBA00041902"/>
    </source>
</evidence>
<dbReference type="PROSITE" id="PS50011">
    <property type="entry name" value="PROTEIN_KINASE_DOM"/>
    <property type="match status" value="1"/>
</dbReference>
<evidence type="ECO:0000256" key="1">
    <source>
        <dbReference type="ARBA" id="ARBA00006485"/>
    </source>
</evidence>
<dbReference type="GO" id="GO:0032968">
    <property type="term" value="P:positive regulation of transcription elongation by RNA polymerase II"/>
    <property type="evidence" value="ECO:0007669"/>
    <property type="project" value="TreeGrafter"/>
</dbReference>
<evidence type="ECO:0000313" key="14">
    <source>
        <dbReference type="Proteomes" id="UP000095192"/>
    </source>
</evidence>
<feature type="compositionally biased region" description="Gly residues" evidence="11">
    <location>
        <begin position="78"/>
        <end position="95"/>
    </location>
</feature>
<dbReference type="GO" id="GO:0000307">
    <property type="term" value="C:cyclin-dependent protein kinase holoenzyme complex"/>
    <property type="evidence" value="ECO:0007669"/>
    <property type="project" value="TreeGrafter"/>
</dbReference>
<dbReference type="GO" id="GO:0008353">
    <property type="term" value="F:RNA polymerase II CTD heptapeptide repeat kinase activity"/>
    <property type="evidence" value="ECO:0007669"/>
    <property type="project" value="TreeGrafter"/>
</dbReference>
<keyword evidence="4" id="KW-0547">Nucleotide-binding</keyword>
<feature type="compositionally biased region" description="Pro residues" evidence="11">
    <location>
        <begin position="417"/>
        <end position="431"/>
    </location>
</feature>
<dbReference type="PANTHER" id="PTHR24056">
    <property type="entry name" value="CELL DIVISION PROTEIN KINASE"/>
    <property type="match status" value="1"/>
</dbReference>
<feature type="compositionally biased region" description="Pro residues" evidence="11">
    <location>
        <begin position="1259"/>
        <end position="1276"/>
    </location>
</feature>
<gene>
    <name evidence="13" type="ORF">cyc_03022</name>
</gene>
<feature type="region of interest" description="Disordered" evidence="11">
    <location>
        <begin position="712"/>
        <end position="748"/>
    </location>
</feature>
<feature type="region of interest" description="Disordered" evidence="11">
    <location>
        <begin position="769"/>
        <end position="817"/>
    </location>
</feature>
<evidence type="ECO:0000313" key="13">
    <source>
        <dbReference type="EMBL" id="OEH75729.1"/>
    </source>
</evidence>
<dbReference type="Pfam" id="PF00069">
    <property type="entry name" value="Pkinase"/>
    <property type="match status" value="2"/>
</dbReference>
<evidence type="ECO:0000256" key="4">
    <source>
        <dbReference type="ARBA" id="ARBA00022741"/>
    </source>
</evidence>
<dbReference type="PANTHER" id="PTHR24056:SF546">
    <property type="entry name" value="CYCLIN-DEPENDENT KINASE 12"/>
    <property type="match status" value="1"/>
</dbReference>
<protein>
    <recommendedName>
        <fullName evidence="8">Cyclin-dependent kinase 2 homolog</fullName>
    </recommendedName>
    <alternativeName>
        <fullName evidence="9">Cell division control protein 2 homolog</fullName>
    </alternativeName>
    <alternativeName>
        <fullName evidence="10">cdc2-related kinase 2</fullName>
    </alternativeName>
</protein>
<feature type="region of interest" description="Disordered" evidence="11">
    <location>
        <begin position="71"/>
        <end position="108"/>
    </location>
</feature>
<reference evidence="13 14" key="1">
    <citation type="journal article" date="2016" name="BMC Genomics">
        <title>Comparative genomics reveals Cyclospora cayetanensis possesses coccidia-like metabolism and invasion components but unique surface antigens.</title>
        <authorList>
            <person name="Liu S."/>
            <person name="Wang L."/>
            <person name="Zheng H."/>
            <person name="Xu Z."/>
            <person name="Roellig D.M."/>
            <person name="Li N."/>
            <person name="Frace M.A."/>
            <person name="Tang K."/>
            <person name="Arrowood M.J."/>
            <person name="Moss D.M."/>
            <person name="Zhang L."/>
            <person name="Feng Y."/>
            <person name="Xiao L."/>
        </authorList>
    </citation>
    <scope>NUCLEOTIDE SEQUENCE [LARGE SCALE GENOMIC DNA]</scope>
    <source>
        <strain evidence="13 14">CHN_HEN01</strain>
    </source>
</reference>
<evidence type="ECO:0000256" key="7">
    <source>
        <dbReference type="ARBA" id="ARBA00038543"/>
    </source>
</evidence>
<feature type="region of interest" description="Disordered" evidence="11">
    <location>
        <begin position="915"/>
        <end position="1295"/>
    </location>
</feature>
<keyword evidence="2" id="KW-0723">Serine/threonine-protein kinase</keyword>
<feature type="domain" description="Protein kinase" evidence="12">
    <location>
        <begin position="249"/>
        <end position="670"/>
    </location>
</feature>
<dbReference type="SMART" id="SM00220">
    <property type="entry name" value="S_TKc"/>
    <property type="match status" value="1"/>
</dbReference>
<dbReference type="InterPro" id="IPR000719">
    <property type="entry name" value="Prot_kinase_dom"/>
</dbReference>
<feature type="compositionally biased region" description="Basic and acidic residues" evidence="11">
    <location>
        <begin position="862"/>
        <end position="874"/>
    </location>
</feature>
<dbReference type="VEuPathDB" id="ToxoDB:cyc_03022"/>
<evidence type="ECO:0000256" key="6">
    <source>
        <dbReference type="ARBA" id="ARBA00022840"/>
    </source>
</evidence>
<feature type="compositionally biased region" description="Basic and acidic residues" evidence="11">
    <location>
        <begin position="1005"/>
        <end position="1142"/>
    </location>
</feature>
<dbReference type="InterPro" id="IPR011009">
    <property type="entry name" value="Kinase-like_dom_sf"/>
</dbReference>
<dbReference type="Proteomes" id="UP000095192">
    <property type="component" value="Unassembled WGS sequence"/>
</dbReference>
<feature type="compositionally biased region" description="Basic and acidic residues" evidence="11">
    <location>
        <begin position="943"/>
        <end position="957"/>
    </location>
</feature>
<evidence type="ECO:0000256" key="8">
    <source>
        <dbReference type="ARBA" id="ARBA00039612"/>
    </source>
</evidence>
<evidence type="ECO:0000256" key="11">
    <source>
        <dbReference type="SAM" id="MobiDB-lite"/>
    </source>
</evidence>
<feature type="region of interest" description="Disordered" evidence="11">
    <location>
        <begin position="412"/>
        <end position="486"/>
    </location>
</feature>
<dbReference type="VEuPathDB" id="ToxoDB:LOC34619322"/>
<feature type="region of interest" description="Disordered" evidence="11">
    <location>
        <begin position="191"/>
        <end position="223"/>
    </location>
</feature>
<accession>A0A1D3CX00</accession>
<feature type="compositionally biased region" description="Low complexity" evidence="11">
    <location>
        <begin position="212"/>
        <end position="223"/>
    </location>
</feature>
<evidence type="ECO:0000256" key="5">
    <source>
        <dbReference type="ARBA" id="ARBA00022777"/>
    </source>
</evidence>
<dbReference type="GO" id="GO:0005634">
    <property type="term" value="C:nucleus"/>
    <property type="evidence" value="ECO:0007669"/>
    <property type="project" value="TreeGrafter"/>
</dbReference>
<feature type="compositionally biased region" description="Low complexity" evidence="11">
    <location>
        <begin position="791"/>
        <end position="812"/>
    </location>
</feature>
<dbReference type="InterPro" id="IPR050108">
    <property type="entry name" value="CDK"/>
</dbReference>
<evidence type="ECO:0000256" key="2">
    <source>
        <dbReference type="ARBA" id="ARBA00022527"/>
    </source>
</evidence>
<name>A0A1D3CX00_9EIME</name>
<feature type="region of interest" description="Disordered" evidence="11">
    <location>
        <begin position="836"/>
        <end position="898"/>
    </location>
</feature>
<organism evidence="13 14">
    <name type="scientific">Cyclospora cayetanensis</name>
    <dbReference type="NCBI Taxonomy" id="88456"/>
    <lineage>
        <taxon>Eukaryota</taxon>
        <taxon>Sar</taxon>
        <taxon>Alveolata</taxon>
        <taxon>Apicomplexa</taxon>
        <taxon>Conoidasida</taxon>
        <taxon>Coccidia</taxon>
        <taxon>Eucoccidiorida</taxon>
        <taxon>Eimeriorina</taxon>
        <taxon>Eimeriidae</taxon>
        <taxon>Cyclospora</taxon>
    </lineage>
</organism>
<sequence length="1295" mass="142019">MRSPGVALLRQIYEDKIISRLFGSDKTDGRHAAEVQQGRPEETVTPSLCPCERAAIATQLLQRLEGAPVEASDLPGAAEGGGPLGHPQRGIGGPNGLPAGPLGGPPLPRSTEVLIAVLQEKLALRGPSQAEASDGQEQQQQVVCAVCGRDGTDPLKQFLESCLSFVALWRLCYFSLSQAATTKVGRLVSAATKRPKRHLSRGPQEANDANAEGSQQSEDGGSSRSFFSAADWGVPPGGGSSDRLELKNFVKVQQIGQGAYGDVWLGCENNAEERDGFLKTAIREIFLLNELKESPHIVKLLGVTHSKSAAGERSHKGSVWMLFEFLPFDLLGFLDAIRNTKEKKEKYHRPATWLSVGEIKGIMLQLLLALHHCHRNNIMHRDLKTANLLMDAEGTIKLADFGLARRFSKFRLEGASSPPPPGPPPPQPEAPPLKRRREASQNAGTAAAALDNPPAALNNDPTPTPPLTPSVATATSTSSNPSAASRFPMPYRGSQLRFLTNRVITLWYRPPELLLGCEAYDASVDLWSAGCILAELLCAFPLFAADREAGVLKQIAEKLGPPSPSDLAHLRALTPPHAWTHYGGLGGPPGAPGSLGALGASGDLLQQGAPHRALEFQRIIKHKNQAGEEGWDLLSRLLAWNPGRHFSPVGPVSLCMVPPPRECESPHKPLRNHGASCGRCLRNRCSQKNFCLRRSRAPLVHDEAQRRRQLAGAHSFLTKAKRNPVPNLTKPRPNQTRKAQEAAGGRHLSVDAARIQAWQAAYDERMQRLKTDRQSSGSTGVAGAPVLEGPSRGTVSKSSSASAGGSSSISRAPLVHKQEERRNRFGLTAQQISFSAGSATEGAACGRSSSLITEGKKKRAREHFVEEVPPKREGPPGASFSFSEGSIQGSGSCRNGANARVSQDGFSAAFLAKETSRGGGPAARDLAAAAKTEDHVASPPCSVEKRRHEEGRKKEEAPSSAQTASAARTTDFQGTQQPPPSKHRQLESSSALRRDHAASQRQQGRPREEERQRQDEKKQIEEAKQREDERRKQRDVEKHPKEEMRRDEERRRPREEGRLREDGRLREEGRSREDGRLRDARERQREDDRRRQREEDNRGLDEKRHKEEEKRQREEERRKRAGRPREEERRGSDLDWEHDRYRGRQPPQDWRKERNCSRGSSSVSDISNEETPCRPPPSPDFPVSHRNYAGSSRPGGAPPSGWGGAAPHTSPHYVHSRASSRRYQEEGLPAHYGGEGGPPPRNVSFGLDACSPYAENRAPRPPLHATPEAPPPPLPRGEPQRHARGPRGQTGRWMF</sequence>
<feature type="compositionally biased region" description="Low complexity" evidence="11">
    <location>
        <begin position="469"/>
        <end position="485"/>
    </location>
</feature>
<dbReference type="InterPro" id="IPR008271">
    <property type="entry name" value="Ser/Thr_kinase_AS"/>
</dbReference>
<dbReference type="InParanoid" id="A0A1D3CX00"/>
<dbReference type="EMBL" id="JROU02001651">
    <property type="protein sequence ID" value="OEH75729.1"/>
    <property type="molecule type" value="Genomic_DNA"/>
</dbReference>
<keyword evidence="5 13" id="KW-0418">Kinase</keyword>
<dbReference type="PROSITE" id="PS00108">
    <property type="entry name" value="PROTEIN_KINASE_ST"/>
    <property type="match status" value="1"/>
</dbReference>
<dbReference type="GO" id="GO:0005524">
    <property type="term" value="F:ATP binding"/>
    <property type="evidence" value="ECO:0007669"/>
    <property type="project" value="UniProtKB-KW"/>
</dbReference>
<feature type="compositionally biased region" description="Polar residues" evidence="11">
    <location>
        <begin position="880"/>
        <end position="898"/>
    </location>
</feature>